<evidence type="ECO:0000313" key="2">
    <source>
        <dbReference type="Proteomes" id="UP000664032"/>
    </source>
</evidence>
<protein>
    <submittedName>
        <fullName evidence="1">DNA polymerase delta catalytic subunit</fullName>
    </submittedName>
</protein>
<dbReference type="Proteomes" id="UP000664032">
    <property type="component" value="Unassembled WGS sequence"/>
</dbReference>
<comment type="caution">
    <text evidence="1">The sequence shown here is derived from an EMBL/GenBank/DDBJ whole genome shotgun (WGS) entry which is preliminary data.</text>
</comment>
<reference evidence="1" key="1">
    <citation type="submission" date="2021-10" db="EMBL/GenBank/DDBJ databases">
        <title>Psilocybe cubensis genome.</title>
        <authorList>
            <person name="Mckernan K.J."/>
            <person name="Crawford S."/>
            <person name="Trippe A."/>
            <person name="Kane L.T."/>
            <person name="Mclaughlin S."/>
        </authorList>
    </citation>
    <scope>NUCLEOTIDE SEQUENCE</scope>
    <source>
        <strain evidence="1">MGC-MH-2018</strain>
    </source>
</reference>
<accession>A0ACB8GHU1</accession>
<name>A0ACB8GHU1_PSICU</name>
<proteinExistence type="predicted"/>
<organism evidence="1 2">
    <name type="scientific">Psilocybe cubensis</name>
    <name type="common">Psychedelic mushroom</name>
    <name type="synonym">Stropharia cubensis</name>
    <dbReference type="NCBI Taxonomy" id="181762"/>
    <lineage>
        <taxon>Eukaryota</taxon>
        <taxon>Fungi</taxon>
        <taxon>Dikarya</taxon>
        <taxon>Basidiomycota</taxon>
        <taxon>Agaricomycotina</taxon>
        <taxon>Agaricomycetes</taxon>
        <taxon>Agaricomycetidae</taxon>
        <taxon>Agaricales</taxon>
        <taxon>Agaricineae</taxon>
        <taxon>Strophariaceae</taxon>
        <taxon>Psilocybe</taxon>
    </lineage>
</organism>
<gene>
    <name evidence="1" type="ORF">JR316_0012168</name>
</gene>
<sequence>MRKSFQLGTNSTVQRKQSFTTVLKEMAKDDKERSLTEWARPSIIIGEVEDQKKKPQINESARDSKESEILLFGVTENGHSILVRVTGFEHYLYIPAPKGISSADLNPLRDYLNALIAPPGTESLSSTNQLVSRIDMKQASTSMGVVPILINHLLRKELKSHTSYGSWLTKA</sequence>
<dbReference type="EMBL" id="JAFIQS020000012">
    <property type="protein sequence ID" value="KAH9475064.1"/>
    <property type="molecule type" value="Genomic_DNA"/>
</dbReference>
<keyword evidence="2" id="KW-1185">Reference proteome</keyword>
<evidence type="ECO:0000313" key="1">
    <source>
        <dbReference type="EMBL" id="KAH9475064.1"/>
    </source>
</evidence>